<proteinExistence type="inferred from homology"/>
<feature type="transmembrane region" description="Helical" evidence="7">
    <location>
        <begin position="48"/>
        <end position="69"/>
    </location>
</feature>
<evidence type="ECO:0000256" key="6">
    <source>
        <dbReference type="SAM" id="MobiDB-lite"/>
    </source>
</evidence>
<gene>
    <name evidence="9" type="ORF">D5H75_04705</name>
</gene>
<feature type="transmembrane region" description="Helical" evidence="7">
    <location>
        <begin position="104"/>
        <end position="121"/>
    </location>
</feature>
<feature type="region of interest" description="Disordered" evidence="6">
    <location>
        <begin position="267"/>
        <end position="309"/>
    </location>
</feature>
<name>A0A3A4B4H7_9ACTN</name>
<feature type="domain" description="EamA" evidence="8">
    <location>
        <begin position="127"/>
        <end position="260"/>
    </location>
</feature>
<evidence type="ECO:0000259" key="8">
    <source>
        <dbReference type="Pfam" id="PF00892"/>
    </source>
</evidence>
<dbReference type="Pfam" id="PF00892">
    <property type="entry name" value="EamA"/>
    <property type="match status" value="2"/>
</dbReference>
<evidence type="ECO:0000256" key="3">
    <source>
        <dbReference type="ARBA" id="ARBA00022692"/>
    </source>
</evidence>
<dbReference type="InterPro" id="IPR000620">
    <property type="entry name" value="EamA_dom"/>
</dbReference>
<evidence type="ECO:0000313" key="9">
    <source>
        <dbReference type="EMBL" id="RJL36061.1"/>
    </source>
</evidence>
<protein>
    <submittedName>
        <fullName evidence="9">EamA/RhaT family transporter</fullName>
    </submittedName>
</protein>
<evidence type="ECO:0000256" key="5">
    <source>
        <dbReference type="ARBA" id="ARBA00023136"/>
    </source>
</evidence>
<dbReference type="SUPFAM" id="SSF103481">
    <property type="entry name" value="Multidrug resistance efflux transporter EmrE"/>
    <property type="match status" value="2"/>
</dbReference>
<dbReference type="InterPro" id="IPR050638">
    <property type="entry name" value="AA-Vitamin_Transporters"/>
</dbReference>
<comment type="caution">
    <text evidence="9">The sequence shown here is derived from an EMBL/GenBank/DDBJ whole genome shotgun (WGS) entry which is preliminary data.</text>
</comment>
<keyword evidence="5 7" id="KW-0472">Membrane</keyword>
<feature type="compositionally biased region" description="Pro residues" evidence="6">
    <location>
        <begin position="291"/>
        <end position="302"/>
    </location>
</feature>
<evidence type="ECO:0000256" key="4">
    <source>
        <dbReference type="ARBA" id="ARBA00022989"/>
    </source>
</evidence>
<keyword evidence="10" id="KW-1185">Reference proteome</keyword>
<dbReference type="Gene3D" id="1.10.3730.20">
    <property type="match status" value="2"/>
</dbReference>
<keyword evidence="4 7" id="KW-1133">Transmembrane helix</keyword>
<keyword evidence="3 7" id="KW-0812">Transmembrane</keyword>
<dbReference type="GO" id="GO:0016020">
    <property type="term" value="C:membrane"/>
    <property type="evidence" value="ECO:0007669"/>
    <property type="project" value="UniProtKB-SubCell"/>
</dbReference>
<feature type="transmembrane region" description="Helical" evidence="7">
    <location>
        <begin position="157"/>
        <end position="181"/>
    </location>
</feature>
<accession>A0A3A4B4H7</accession>
<dbReference type="PANTHER" id="PTHR32322">
    <property type="entry name" value="INNER MEMBRANE TRANSPORTER"/>
    <property type="match status" value="1"/>
</dbReference>
<evidence type="ECO:0000256" key="2">
    <source>
        <dbReference type="ARBA" id="ARBA00007362"/>
    </source>
</evidence>
<dbReference type="EMBL" id="QZEY01000001">
    <property type="protein sequence ID" value="RJL36061.1"/>
    <property type="molecule type" value="Genomic_DNA"/>
</dbReference>
<feature type="transmembrane region" description="Helical" evidence="7">
    <location>
        <begin position="75"/>
        <end position="95"/>
    </location>
</feature>
<feature type="domain" description="EamA" evidence="8">
    <location>
        <begin position="2"/>
        <end position="117"/>
    </location>
</feature>
<feature type="transmembrane region" description="Helical" evidence="7">
    <location>
        <begin position="16"/>
        <end position="36"/>
    </location>
</feature>
<dbReference type="PANTHER" id="PTHR32322:SF2">
    <property type="entry name" value="EAMA DOMAIN-CONTAINING PROTEIN"/>
    <property type="match status" value="1"/>
</dbReference>
<dbReference type="Proteomes" id="UP000265768">
    <property type="component" value="Unassembled WGS sequence"/>
</dbReference>
<sequence length="309" mass="30304">MAVFAKLAYAAGADPAGLLIVRFGGAALVLAAAVAVTRPARPARRDLLFLAGLGVVYVCQALSFLTAVARIPAGLAAVLLYTYPILVAAAAALFLRQRPTRRQLGAMAAATAGVVLVAAPAMSRDAAGIALALAAAVFYTGYLVLGAGVTARVPAMVATAVVCVVAFAGNAGLGAAAGASFPRTTGGWLAVIAIALVSTIVALAAMFAGLRLQGPTTAATVSTFEPVVTVALAYVVFGETLSPAQLGGGVLVLAAVTLLTLAPGSHAAAPARPEVPAERAGAPAAQEAAPGPRPGSGPPSPEAEPGRAS</sequence>
<reference evidence="9 10" key="1">
    <citation type="submission" date="2018-09" db="EMBL/GenBank/DDBJ databases">
        <title>YIM 75507 draft genome.</title>
        <authorList>
            <person name="Tang S."/>
            <person name="Feng Y."/>
        </authorList>
    </citation>
    <scope>NUCLEOTIDE SEQUENCE [LARGE SCALE GENOMIC DNA]</scope>
    <source>
        <strain evidence="9 10">YIM 75507</strain>
    </source>
</reference>
<feature type="transmembrane region" description="Helical" evidence="7">
    <location>
        <begin position="127"/>
        <end position="145"/>
    </location>
</feature>
<evidence type="ECO:0000256" key="1">
    <source>
        <dbReference type="ARBA" id="ARBA00004141"/>
    </source>
</evidence>
<evidence type="ECO:0000313" key="10">
    <source>
        <dbReference type="Proteomes" id="UP000265768"/>
    </source>
</evidence>
<evidence type="ECO:0000256" key="7">
    <source>
        <dbReference type="SAM" id="Phobius"/>
    </source>
</evidence>
<feature type="transmembrane region" description="Helical" evidence="7">
    <location>
        <begin position="187"/>
        <end position="210"/>
    </location>
</feature>
<feature type="compositionally biased region" description="Low complexity" evidence="6">
    <location>
        <begin position="267"/>
        <end position="290"/>
    </location>
</feature>
<organism evidence="9 10">
    <name type="scientific">Bailinhaonella thermotolerans</name>
    <dbReference type="NCBI Taxonomy" id="1070861"/>
    <lineage>
        <taxon>Bacteria</taxon>
        <taxon>Bacillati</taxon>
        <taxon>Actinomycetota</taxon>
        <taxon>Actinomycetes</taxon>
        <taxon>Streptosporangiales</taxon>
        <taxon>Streptosporangiaceae</taxon>
        <taxon>Bailinhaonella</taxon>
    </lineage>
</organism>
<dbReference type="OrthoDB" id="6119273at2"/>
<comment type="similarity">
    <text evidence="2">Belongs to the EamA transporter family.</text>
</comment>
<comment type="subcellular location">
    <subcellularLocation>
        <location evidence="1">Membrane</location>
        <topology evidence="1">Multi-pass membrane protein</topology>
    </subcellularLocation>
</comment>
<dbReference type="InterPro" id="IPR037185">
    <property type="entry name" value="EmrE-like"/>
</dbReference>
<dbReference type="AlphaFoldDB" id="A0A3A4B4H7"/>